<dbReference type="GO" id="GO:0046872">
    <property type="term" value="F:metal ion binding"/>
    <property type="evidence" value="ECO:0007669"/>
    <property type="project" value="UniProtKB-KW"/>
</dbReference>
<evidence type="ECO:0000313" key="7">
    <source>
        <dbReference type="Proteomes" id="UP001596383"/>
    </source>
</evidence>
<keyword evidence="1" id="KW-0479">Metal-binding</keyword>
<name>A0ABD5STD1_9EURY</name>
<feature type="domain" description="Blue (type 1) copper" evidence="4">
    <location>
        <begin position="74"/>
        <end position="138"/>
    </location>
</feature>
<evidence type="ECO:0000313" key="6">
    <source>
        <dbReference type="EMBL" id="MFC6768409.1"/>
    </source>
</evidence>
<feature type="compositionally biased region" description="Acidic residues" evidence="3">
    <location>
        <begin position="563"/>
        <end position="588"/>
    </location>
</feature>
<dbReference type="InterPro" id="IPR008972">
    <property type="entry name" value="Cupredoxin"/>
</dbReference>
<dbReference type="Gene3D" id="2.60.40.420">
    <property type="entry name" value="Cupredoxins - blue copper proteins"/>
    <property type="match status" value="1"/>
</dbReference>
<gene>
    <name evidence="6" type="ORF">ACFQE6_26415</name>
</gene>
<dbReference type="InterPro" id="IPR012938">
    <property type="entry name" value="Glc/Sorbosone_DH"/>
</dbReference>
<dbReference type="RefSeq" id="WP_273741190.1">
    <property type="nucleotide sequence ID" value="NZ_JAQIVI010000549.1"/>
</dbReference>
<feature type="compositionally biased region" description="Acidic residues" evidence="3">
    <location>
        <begin position="595"/>
        <end position="610"/>
    </location>
</feature>
<feature type="domain" description="Glucose/Sorbosone dehydrogenase" evidence="5">
    <location>
        <begin position="185"/>
        <end position="359"/>
    </location>
</feature>
<dbReference type="EMBL" id="JBHSWV010000549">
    <property type="protein sequence ID" value="MFC6768409.1"/>
    <property type="molecule type" value="Genomic_DNA"/>
</dbReference>
<comment type="caution">
    <text evidence="6">The sequence shown here is derived from an EMBL/GenBank/DDBJ whole genome shotgun (WGS) entry which is preliminary data.</text>
</comment>
<dbReference type="AlphaFoldDB" id="A0ABD5STD1"/>
<dbReference type="SUPFAM" id="SSF49503">
    <property type="entry name" value="Cupredoxins"/>
    <property type="match status" value="1"/>
</dbReference>
<sequence>MTRDEEKAISRRTVLRSSAALTVAGLAPTVLAQEPLPTEFELGGRTSSWVGESPDPIAGERNPTLPLEAGQEYTLTWENLDGASHNFIIVDENDERFVETELVSNSGETQTVEFTAEEGMVEYFCGPHRSSMSGAVEIVSGDGGDGETTAEDEQVIGEGPTVGLEPVADGFANPVTLVTADEDADRRFIVDQTGQIYVHGEDGLESEPFLDVSDQLVELREEFDERGLLGLAFHPEFEENGRFFVRYSAPSREGTPEEYDHTFVLAEFRTADDDGASADPDSERTILEIPQPQFNHNAGPITFGPDGYLYVATGDGGGANDADEGHVEDWYDENDGGNGQDTEENLLGGILRIDVDGGTSETSRDGGGDAADEGDERAYGIPDDNPLVEAEGHLDEYYAWGLRNPWGMSVTGEGALLAADVGQELFEEVNHVERGGNYGWNVREGTHCFSTESPTEPPEECPQETPESVRGGEPLLDPVIEYPHEVDGEPVGVSVIGGYLYESDEVDPLTGTYLFGDWSRDGEGPGRLFIARPPTEWLDENAAVETADDEGDDDFFIDPPGDGGDEGDGEDDQSESEDGPWSIEELEVETAGGDETAEEGDETDEGDDVASDGSLNRLVYGFGRDDEGELYVMTSATPGIGEDDGAVYRIVPQERYEH</sequence>
<dbReference type="InterPro" id="IPR011042">
    <property type="entry name" value="6-blade_b-propeller_TolB-like"/>
</dbReference>
<feature type="region of interest" description="Disordered" evidence="3">
    <location>
        <begin position="355"/>
        <end position="383"/>
    </location>
</feature>
<feature type="compositionally biased region" description="Acidic residues" evidence="3">
    <location>
        <begin position="546"/>
        <end position="556"/>
    </location>
</feature>
<dbReference type="Proteomes" id="UP001596383">
    <property type="component" value="Unassembled WGS sequence"/>
</dbReference>
<keyword evidence="2" id="KW-0186">Copper</keyword>
<dbReference type="Pfam" id="PF00127">
    <property type="entry name" value="Copper-bind"/>
    <property type="match status" value="1"/>
</dbReference>
<evidence type="ECO:0000259" key="4">
    <source>
        <dbReference type="Pfam" id="PF00127"/>
    </source>
</evidence>
<dbReference type="PANTHER" id="PTHR19328">
    <property type="entry name" value="HEDGEHOG-INTERACTING PROTEIN"/>
    <property type="match status" value="1"/>
</dbReference>
<accession>A0ABD5STD1</accession>
<dbReference type="Pfam" id="PF07995">
    <property type="entry name" value="GSDH"/>
    <property type="match status" value="2"/>
</dbReference>
<feature type="region of interest" description="Disordered" evidence="3">
    <location>
        <begin position="546"/>
        <end position="614"/>
    </location>
</feature>
<keyword evidence="7" id="KW-1185">Reference proteome</keyword>
<reference evidence="6 7" key="1">
    <citation type="journal article" date="2019" name="Int. J. Syst. Evol. Microbiol.">
        <title>The Global Catalogue of Microorganisms (GCM) 10K type strain sequencing project: providing services to taxonomists for standard genome sequencing and annotation.</title>
        <authorList>
            <consortium name="The Broad Institute Genomics Platform"/>
            <consortium name="The Broad Institute Genome Sequencing Center for Infectious Disease"/>
            <person name="Wu L."/>
            <person name="Ma J."/>
        </authorList>
    </citation>
    <scope>NUCLEOTIDE SEQUENCE [LARGE SCALE GENOMIC DNA]</scope>
    <source>
        <strain evidence="6 7">LMG 29247</strain>
    </source>
</reference>
<organism evidence="6 7">
    <name type="scientific">Natrinema soli</name>
    <dbReference type="NCBI Taxonomy" id="1930624"/>
    <lineage>
        <taxon>Archaea</taxon>
        <taxon>Methanobacteriati</taxon>
        <taxon>Methanobacteriota</taxon>
        <taxon>Stenosarchaea group</taxon>
        <taxon>Halobacteria</taxon>
        <taxon>Halobacteriales</taxon>
        <taxon>Natrialbaceae</taxon>
        <taxon>Natrinema</taxon>
    </lineage>
</organism>
<protein>
    <submittedName>
        <fullName evidence="6">PQQ-dependent sugar dehydrogenase</fullName>
    </submittedName>
</protein>
<feature type="region of interest" description="Disordered" evidence="3">
    <location>
        <begin position="449"/>
        <end position="472"/>
    </location>
</feature>
<dbReference type="PANTHER" id="PTHR19328:SF75">
    <property type="entry name" value="ALDOSE SUGAR DEHYDROGENASE YLII"/>
    <property type="match status" value="1"/>
</dbReference>
<evidence type="ECO:0000256" key="1">
    <source>
        <dbReference type="ARBA" id="ARBA00022723"/>
    </source>
</evidence>
<dbReference type="Gene3D" id="2.120.10.30">
    <property type="entry name" value="TolB, C-terminal domain"/>
    <property type="match status" value="1"/>
</dbReference>
<dbReference type="InterPro" id="IPR006311">
    <property type="entry name" value="TAT_signal"/>
</dbReference>
<evidence type="ECO:0000256" key="3">
    <source>
        <dbReference type="SAM" id="MobiDB-lite"/>
    </source>
</evidence>
<feature type="domain" description="Glucose/Sorbosone dehydrogenase" evidence="5">
    <location>
        <begin position="381"/>
        <end position="451"/>
    </location>
</feature>
<dbReference type="SUPFAM" id="SSF50952">
    <property type="entry name" value="Soluble quinoprotein glucose dehydrogenase"/>
    <property type="match status" value="1"/>
</dbReference>
<evidence type="ECO:0000259" key="5">
    <source>
        <dbReference type="Pfam" id="PF07995"/>
    </source>
</evidence>
<evidence type="ECO:0000256" key="2">
    <source>
        <dbReference type="ARBA" id="ARBA00023008"/>
    </source>
</evidence>
<dbReference type="InterPro" id="IPR000923">
    <property type="entry name" value="BlueCu_1"/>
</dbReference>
<dbReference type="PROSITE" id="PS51318">
    <property type="entry name" value="TAT"/>
    <property type="match status" value="1"/>
</dbReference>
<dbReference type="InterPro" id="IPR011041">
    <property type="entry name" value="Quinoprot_gluc/sorb_DH_b-prop"/>
</dbReference>
<proteinExistence type="predicted"/>